<feature type="domain" description="ACT" evidence="15">
    <location>
        <begin position="376"/>
        <end position="445"/>
    </location>
</feature>
<dbReference type="EMBL" id="PDXJ01000007">
    <property type="protein sequence ID" value="TND55481.1"/>
    <property type="molecule type" value="Genomic_DNA"/>
</dbReference>
<reference evidence="18 22" key="5">
    <citation type="submission" date="2019-04" db="EMBL/GenBank/DDBJ databases">
        <title>Comparative genomics of Aeromonas veronii strains pathogenic to fish.</title>
        <authorList>
            <person name="Cascarano M.C."/>
            <person name="Smyrli M."/>
            <person name="Katharios P."/>
        </authorList>
    </citation>
    <scope>NUCLEOTIDE SEQUENCE [LARGE SCALE GENOMIC DNA]</scope>
    <source>
        <strain evidence="18 22">XU1</strain>
    </source>
</reference>
<evidence type="ECO:0000313" key="16">
    <source>
        <dbReference type="EMBL" id="AYV36815.1"/>
    </source>
</evidence>
<keyword evidence="8 14" id="KW-0560">Oxidoreductase</keyword>
<comment type="pathway">
    <text evidence="2">Amino-acid biosynthesis; L-serine biosynthesis; L-serine from 3-phospho-D-glycerate: step 1/3.</text>
</comment>
<evidence type="ECO:0000256" key="11">
    <source>
        <dbReference type="ARBA" id="ARBA00030455"/>
    </source>
</evidence>
<dbReference type="Pfam" id="PF00389">
    <property type="entry name" value="2-Hacid_dh"/>
    <property type="match status" value="1"/>
</dbReference>
<dbReference type="InterPro" id="IPR054480">
    <property type="entry name" value="AHAS_small-like_ACT"/>
</dbReference>
<dbReference type="FunFam" id="3.30.70.260:FF:000007">
    <property type="entry name" value="D-3-phosphoglycerate dehydrogenase"/>
    <property type="match status" value="1"/>
</dbReference>
<dbReference type="InterPro" id="IPR029753">
    <property type="entry name" value="D-isomer_DH_CS"/>
</dbReference>
<evidence type="ECO:0000313" key="18">
    <source>
        <dbReference type="EMBL" id="THJ47845.1"/>
    </source>
</evidence>
<dbReference type="Gene3D" id="3.30.70.260">
    <property type="match status" value="1"/>
</dbReference>
<dbReference type="GO" id="GO:0047545">
    <property type="term" value="F:(S)-2-hydroxyglutarate dehydrogenase activity"/>
    <property type="evidence" value="ECO:0007669"/>
    <property type="project" value="UniProtKB-ARBA"/>
</dbReference>
<evidence type="ECO:0000256" key="9">
    <source>
        <dbReference type="ARBA" id="ARBA00023027"/>
    </source>
</evidence>
<dbReference type="Pfam" id="PF22629">
    <property type="entry name" value="ACT_AHAS_ss"/>
    <property type="match status" value="1"/>
</dbReference>
<dbReference type="InterPro" id="IPR036291">
    <property type="entry name" value="NAD(P)-bd_dom_sf"/>
</dbReference>
<protein>
    <recommendedName>
        <fullName evidence="6">D-3-phosphoglycerate dehydrogenase</fullName>
        <ecNumber evidence="4">1.1.1.399</ecNumber>
        <ecNumber evidence="5">1.1.1.95</ecNumber>
    </recommendedName>
    <alternativeName>
        <fullName evidence="11">2-oxoglutarate reductase</fullName>
    </alternativeName>
</protein>
<evidence type="ECO:0000256" key="4">
    <source>
        <dbReference type="ARBA" id="ARBA00013001"/>
    </source>
</evidence>
<dbReference type="Gene3D" id="3.40.50.720">
    <property type="entry name" value="NAD(P)-binding Rossmann-like Domain"/>
    <property type="match status" value="2"/>
</dbReference>
<evidence type="ECO:0000313" key="21">
    <source>
        <dbReference type="Proteomes" id="UP000281725"/>
    </source>
</evidence>
<evidence type="ECO:0000256" key="10">
    <source>
        <dbReference type="ARBA" id="ARBA00023299"/>
    </source>
</evidence>
<dbReference type="EC" id="1.1.1.399" evidence="4"/>
<evidence type="ECO:0000256" key="1">
    <source>
        <dbReference type="ARBA" id="ARBA00003800"/>
    </source>
</evidence>
<keyword evidence="9" id="KW-0520">NAD</keyword>
<dbReference type="SUPFAM" id="SSF55021">
    <property type="entry name" value="ACT-like"/>
    <property type="match status" value="1"/>
</dbReference>
<gene>
    <name evidence="18" type="primary">serA</name>
    <name evidence="19" type="ORF">CF123_06155</name>
    <name evidence="17" type="ORF">D6R50_00450</name>
    <name evidence="18" type="ORF">E8Q35_02000</name>
    <name evidence="16" type="ORF">EFI48_08305</name>
</gene>
<dbReference type="Proteomes" id="UP000796104">
    <property type="component" value="Unassembled WGS sequence"/>
</dbReference>
<dbReference type="Pfam" id="PF02826">
    <property type="entry name" value="2-Hacid_dh_C"/>
    <property type="match status" value="1"/>
</dbReference>
<evidence type="ECO:0000313" key="17">
    <source>
        <dbReference type="EMBL" id="RKJ91135.1"/>
    </source>
</evidence>
<evidence type="ECO:0000256" key="5">
    <source>
        <dbReference type="ARBA" id="ARBA00013143"/>
    </source>
</evidence>
<evidence type="ECO:0000256" key="2">
    <source>
        <dbReference type="ARBA" id="ARBA00005216"/>
    </source>
</evidence>
<proteinExistence type="inferred from homology"/>
<dbReference type="EC" id="1.1.1.95" evidence="5"/>
<evidence type="ECO:0000256" key="14">
    <source>
        <dbReference type="RuleBase" id="RU003719"/>
    </source>
</evidence>
<dbReference type="SUPFAM" id="SSF51735">
    <property type="entry name" value="NAD(P)-binding Rossmann-fold domains"/>
    <property type="match status" value="1"/>
</dbReference>
<dbReference type="GO" id="GO:0006564">
    <property type="term" value="P:L-serine biosynthetic process"/>
    <property type="evidence" value="ECO:0007669"/>
    <property type="project" value="UniProtKB-KW"/>
</dbReference>
<reference evidence="16 20" key="3">
    <citation type="submission" date="2018-11" db="EMBL/GenBank/DDBJ databases">
        <title>Complete genome sequence of multidrug-resistant Aeromonas veronii strain MS-18-37.</title>
        <authorList>
            <person name="Abdelhamed H."/>
            <person name="Lawrence M."/>
            <person name="Waldbieser G."/>
        </authorList>
    </citation>
    <scope>NUCLEOTIDE SEQUENCE [LARGE SCALE GENOMIC DNA]</scope>
    <source>
        <strain evidence="16 20">MS-18-37</strain>
    </source>
</reference>
<dbReference type="PANTHER" id="PTHR43761:SF1">
    <property type="entry name" value="D-ISOMER SPECIFIC 2-HYDROXYACID DEHYDROGENASE CATALYTIC DOMAIN-CONTAINING PROTEIN-RELATED"/>
    <property type="match status" value="1"/>
</dbReference>
<dbReference type="PROSITE" id="PS51671">
    <property type="entry name" value="ACT"/>
    <property type="match status" value="1"/>
</dbReference>
<dbReference type="InterPro" id="IPR006140">
    <property type="entry name" value="D-isomer_DH_NAD-bd"/>
</dbReference>
<evidence type="ECO:0000256" key="3">
    <source>
        <dbReference type="ARBA" id="ARBA00005854"/>
    </source>
</evidence>
<dbReference type="AlphaFoldDB" id="A0A2K8MY31"/>
<comment type="catalytic activity">
    <reaction evidence="12">
        <text>(R)-2-hydroxyglutarate + NAD(+) = 2-oxoglutarate + NADH + H(+)</text>
        <dbReference type="Rhea" id="RHEA:49612"/>
        <dbReference type="ChEBI" id="CHEBI:15378"/>
        <dbReference type="ChEBI" id="CHEBI:15801"/>
        <dbReference type="ChEBI" id="CHEBI:16810"/>
        <dbReference type="ChEBI" id="CHEBI:57540"/>
        <dbReference type="ChEBI" id="CHEBI:57945"/>
        <dbReference type="EC" id="1.1.1.399"/>
    </reaction>
</comment>
<evidence type="ECO:0000256" key="12">
    <source>
        <dbReference type="ARBA" id="ARBA00048126"/>
    </source>
</evidence>
<dbReference type="EMBL" id="CP033604">
    <property type="protein sequence ID" value="AYV36815.1"/>
    <property type="molecule type" value="Genomic_DNA"/>
</dbReference>
<dbReference type="EMBL" id="RAWX01000001">
    <property type="protein sequence ID" value="RKJ91135.1"/>
    <property type="molecule type" value="Genomic_DNA"/>
</dbReference>
<dbReference type="PROSITE" id="PS00065">
    <property type="entry name" value="D_2_HYDROXYACID_DH_1"/>
    <property type="match status" value="1"/>
</dbReference>
<dbReference type="UniPathway" id="UPA00135">
    <property type="reaction ID" value="UER00196"/>
</dbReference>
<keyword evidence="7" id="KW-0028">Amino-acid biosynthesis</keyword>
<evidence type="ECO:0000259" key="15">
    <source>
        <dbReference type="PROSITE" id="PS51671"/>
    </source>
</evidence>
<evidence type="ECO:0000313" key="20">
    <source>
        <dbReference type="Proteomes" id="UP000267614"/>
    </source>
</evidence>
<organism evidence="17 21">
    <name type="scientific">Aeromonas veronii</name>
    <dbReference type="NCBI Taxonomy" id="654"/>
    <lineage>
        <taxon>Bacteria</taxon>
        <taxon>Pseudomonadati</taxon>
        <taxon>Pseudomonadota</taxon>
        <taxon>Gammaproteobacteria</taxon>
        <taxon>Aeromonadales</taxon>
        <taxon>Aeromonadaceae</taxon>
        <taxon>Aeromonas</taxon>
    </lineage>
</organism>
<reference evidence="19" key="1">
    <citation type="submission" date="2017-10" db="EMBL/GenBank/DDBJ databases">
        <authorList>
            <person name="Colston S.M."/>
            <person name="Graf J."/>
        </authorList>
    </citation>
    <scope>NUCLEOTIDE SEQUENCE</scope>
    <source>
        <strain evidence="19">BAQ071013-135</strain>
    </source>
</reference>
<comment type="similarity">
    <text evidence="3 14">Belongs to the D-isomer specific 2-hydroxyacid dehydrogenase family.</text>
</comment>
<dbReference type="InterPro" id="IPR006139">
    <property type="entry name" value="D-isomer_2_OHA_DH_cat_dom"/>
</dbReference>
<dbReference type="PANTHER" id="PTHR43761">
    <property type="entry name" value="D-ISOMER SPECIFIC 2-HYDROXYACID DEHYDROGENASE FAMILY PROTEIN (AFU_ORTHOLOGUE AFUA_1G13630)"/>
    <property type="match status" value="1"/>
</dbReference>
<comment type="function">
    <text evidence="1">Catalyzes the reversible oxidation of 3-phospho-D-glycerate to 3-phosphonooxypyruvate, the first step of the phosphorylated L-serine biosynthesis pathway. Also catalyzes the reversible oxidation of 2-hydroxyglutarate to 2-oxoglutarate.</text>
</comment>
<dbReference type="CDD" id="cd04901">
    <property type="entry name" value="ACT_3PGDH"/>
    <property type="match status" value="1"/>
</dbReference>
<dbReference type="Proteomes" id="UP000309618">
    <property type="component" value="Unassembled WGS sequence"/>
</dbReference>
<evidence type="ECO:0000313" key="19">
    <source>
        <dbReference type="EMBL" id="TND55481.1"/>
    </source>
</evidence>
<keyword evidence="10" id="KW-0718">Serine biosynthesis</keyword>
<dbReference type="InterPro" id="IPR029752">
    <property type="entry name" value="D-isomer_DH_CS1"/>
</dbReference>
<dbReference type="EMBL" id="SSUX01000001">
    <property type="protein sequence ID" value="THJ47845.1"/>
    <property type="molecule type" value="Genomic_DNA"/>
</dbReference>
<dbReference type="CDD" id="cd12176">
    <property type="entry name" value="PGDH_3"/>
    <property type="match status" value="1"/>
</dbReference>
<dbReference type="PROSITE" id="PS00670">
    <property type="entry name" value="D_2_HYDROXYACID_DH_2"/>
    <property type="match status" value="1"/>
</dbReference>
<dbReference type="OrthoDB" id="9805416at2"/>
<dbReference type="PROSITE" id="PS00671">
    <property type="entry name" value="D_2_HYDROXYACID_DH_3"/>
    <property type="match status" value="1"/>
</dbReference>
<dbReference type="InterPro" id="IPR045865">
    <property type="entry name" value="ACT-like_dom_sf"/>
</dbReference>
<dbReference type="Proteomes" id="UP000281725">
    <property type="component" value="Unassembled WGS sequence"/>
</dbReference>
<dbReference type="NCBIfam" id="NF008759">
    <property type="entry name" value="PRK11790.1"/>
    <property type="match status" value="1"/>
</dbReference>
<evidence type="ECO:0000256" key="8">
    <source>
        <dbReference type="ARBA" id="ARBA00023002"/>
    </source>
</evidence>
<evidence type="ECO:0000256" key="7">
    <source>
        <dbReference type="ARBA" id="ARBA00022605"/>
    </source>
</evidence>
<dbReference type="InterPro" id="IPR050418">
    <property type="entry name" value="D-iso_2-hydroxyacid_DH_PdxB"/>
</dbReference>
<dbReference type="InterPro" id="IPR002912">
    <property type="entry name" value="ACT_dom"/>
</dbReference>
<comment type="catalytic activity">
    <reaction evidence="13">
        <text>(2R)-3-phosphoglycerate + NAD(+) = 3-phosphooxypyruvate + NADH + H(+)</text>
        <dbReference type="Rhea" id="RHEA:12641"/>
        <dbReference type="ChEBI" id="CHEBI:15378"/>
        <dbReference type="ChEBI" id="CHEBI:18110"/>
        <dbReference type="ChEBI" id="CHEBI:57540"/>
        <dbReference type="ChEBI" id="CHEBI:57945"/>
        <dbReference type="ChEBI" id="CHEBI:58272"/>
        <dbReference type="EC" id="1.1.1.95"/>
    </reaction>
</comment>
<evidence type="ECO:0000313" key="22">
    <source>
        <dbReference type="Proteomes" id="UP000309618"/>
    </source>
</evidence>
<reference evidence="19" key="4">
    <citation type="journal article" date="2019" name="PLoS ONE">
        <title>Identification and characterization of putative Aeromonas spp. T3SS effectors.</title>
        <authorList>
            <person name="Rangel L.T."/>
            <person name="Marden J."/>
            <person name="Colston S."/>
            <person name="Setubal J.C."/>
            <person name="Graf J."/>
            <person name="Gogarten J.P."/>
        </authorList>
    </citation>
    <scope>NUCLEOTIDE SEQUENCE</scope>
    <source>
        <strain evidence="19">BAQ071013-135</strain>
    </source>
</reference>
<dbReference type="Proteomes" id="UP000267614">
    <property type="component" value="Chromosome"/>
</dbReference>
<name>A0A2K8MY31_AERVE</name>
<evidence type="ECO:0000256" key="13">
    <source>
        <dbReference type="ARBA" id="ARBA00048731"/>
    </source>
</evidence>
<evidence type="ECO:0000256" key="6">
    <source>
        <dbReference type="ARBA" id="ARBA00021582"/>
    </source>
</evidence>
<reference evidence="17 21" key="2">
    <citation type="submission" date="2018-09" db="EMBL/GenBank/DDBJ databases">
        <title>Genome sequencing of Aeromonas veronii MS-17-88.</title>
        <authorList>
            <person name="Tekedar H.C."/>
            <person name="Arick M.A."/>
            <person name="Hsu C.-Y."/>
            <person name="Thrash A."/>
            <person name="Karsi A."/>
            <person name="Lawrence M.L."/>
            <person name="Abdelhamed H."/>
        </authorList>
    </citation>
    <scope>NUCLEOTIDE SEQUENCE [LARGE SCALE GENOMIC DNA]</scope>
    <source>
        <strain evidence="17 21">MS 17-88</strain>
    </source>
</reference>
<sequence>MTFVTNIPSPKRFCYFTVFFAHQICTYVCTYRGIVMTAKFSLDKDKIKVLLLEGVHPNTVETFRAAGYTSVEYLKTSLSEEELIEQIRDVHFIGLRSRTQITEKVLDAANKLVAIGCFCIGTNQVELEAAQIRGIPVFNAPFSNTRSVAELVLGEILLLLRGIPEKNAKCHRGVWEKLANRSVEARGKKLGIIGYGHIGTQLGIIAESIGMKVYYYDIENKLSLGNAIQVPSMVELLNMSDVISLHVPETASTKNMIGAEQLRMMKPGAIFINAARGTVVDIDALADVIKSGHIAGAAIDVFPVEPKSNDEEFQSPLRGLENVILTPHIGGTTHEAQENIGLEVANKLVKYSDNGSTLSAVNFPEVSLPGHKGSSRLLHIHRNQPGVMNQINQIFAEEGINIAGQYLQTSSHIGYVVIDVETEHSEKALAKLKEINGTIRARILH</sequence>
<dbReference type="GO" id="GO:0004617">
    <property type="term" value="F:phosphoglycerate dehydrogenase activity"/>
    <property type="evidence" value="ECO:0007669"/>
    <property type="project" value="UniProtKB-EC"/>
</dbReference>
<dbReference type="FunFam" id="3.40.50.720:FF:000041">
    <property type="entry name" value="D-3-phosphoglycerate dehydrogenase"/>
    <property type="match status" value="1"/>
</dbReference>
<dbReference type="GO" id="GO:0051287">
    <property type="term" value="F:NAD binding"/>
    <property type="evidence" value="ECO:0007669"/>
    <property type="project" value="InterPro"/>
</dbReference>
<accession>A0A2K8MY31</accession>
<dbReference type="SUPFAM" id="SSF52283">
    <property type="entry name" value="Formate/glycerate dehydrogenase catalytic domain-like"/>
    <property type="match status" value="1"/>
</dbReference>